<evidence type="ECO:0000256" key="7">
    <source>
        <dbReference type="ARBA" id="ARBA00023136"/>
    </source>
</evidence>
<dbReference type="EMBL" id="FQUP01000002">
    <property type="protein sequence ID" value="SHF62808.1"/>
    <property type="molecule type" value="Genomic_DNA"/>
</dbReference>
<comment type="subcellular location">
    <subcellularLocation>
        <location evidence="1">Cell inner membrane</location>
        <topology evidence="1">Multi-pass membrane protein</topology>
    </subcellularLocation>
    <subcellularLocation>
        <location evidence="8">Cell membrane</location>
        <topology evidence="8">Multi-pass membrane protein</topology>
    </subcellularLocation>
</comment>
<protein>
    <submittedName>
        <fullName evidence="10">Iron(III) transport system permease protein</fullName>
    </submittedName>
</protein>
<organism evidence="10 11">
    <name type="scientific">Kaistia soli DSM 19436</name>
    <dbReference type="NCBI Taxonomy" id="1122133"/>
    <lineage>
        <taxon>Bacteria</taxon>
        <taxon>Pseudomonadati</taxon>
        <taxon>Pseudomonadota</taxon>
        <taxon>Alphaproteobacteria</taxon>
        <taxon>Hyphomicrobiales</taxon>
        <taxon>Kaistiaceae</taxon>
        <taxon>Kaistia</taxon>
    </lineage>
</organism>
<dbReference type="Proteomes" id="UP000184485">
    <property type="component" value="Unassembled WGS sequence"/>
</dbReference>
<comment type="similarity">
    <text evidence="8">Belongs to the binding-protein-dependent transport system permease family.</text>
</comment>
<keyword evidence="3" id="KW-1003">Cell membrane</keyword>
<dbReference type="PROSITE" id="PS50928">
    <property type="entry name" value="ABC_TM1"/>
    <property type="match status" value="2"/>
</dbReference>
<feature type="transmembrane region" description="Helical" evidence="8">
    <location>
        <begin position="238"/>
        <end position="260"/>
    </location>
</feature>
<dbReference type="InterPro" id="IPR035906">
    <property type="entry name" value="MetI-like_sf"/>
</dbReference>
<feature type="transmembrane region" description="Helical" evidence="8">
    <location>
        <begin position="182"/>
        <end position="207"/>
    </location>
</feature>
<proteinExistence type="inferred from homology"/>
<dbReference type="GO" id="GO:0055085">
    <property type="term" value="P:transmembrane transport"/>
    <property type="evidence" value="ECO:0007669"/>
    <property type="project" value="InterPro"/>
</dbReference>
<dbReference type="CDD" id="cd06261">
    <property type="entry name" value="TM_PBP2"/>
    <property type="match status" value="2"/>
</dbReference>
<keyword evidence="4" id="KW-0997">Cell inner membrane</keyword>
<feature type="transmembrane region" description="Helical" evidence="8">
    <location>
        <begin position="281"/>
        <end position="307"/>
    </location>
</feature>
<keyword evidence="7 8" id="KW-0472">Membrane</keyword>
<dbReference type="Pfam" id="PF00528">
    <property type="entry name" value="BPD_transp_1"/>
    <property type="match status" value="2"/>
</dbReference>
<evidence type="ECO:0000256" key="6">
    <source>
        <dbReference type="ARBA" id="ARBA00022989"/>
    </source>
</evidence>
<keyword evidence="2 8" id="KW-0813">Transport</keyword>
<evidence type="ECO:0000256" key="2">
    <source>
        <dbReference type="ARBA" id="ARBA00022448"/>
    </source>
</evidence>
<feature type="transmembrane region" description="Helical" evidence="8">
    <location>
        <begin position="140"/>
        <end position="161"/>
    </location>
</feature>
<evidence type="ECO:0000259" key="9">
    <source>
        <dbReference type="PROSITE" id="PS50928"/>
    </source>
</evidence>
<feature type="domain" description="ABC transmembrane type-1" evidence="9">
    <location>
        <begin position="328"/>
        <end position="522"/>
    </location>
</feature>
<dbReference type="PANTHER" id="PTHR43357">
    <property type="entry name" value="INNER MEMBRANE ABC TRANSPORTER PERMEASE PROTEIN YDCV"/>
    <property type="match status" value="1"/>
</dbReference>
<feature type="transmembrane region" description="Helical" evidence="8">
    <location>
        <begin position="496"/>
        <end position="519"/>
    </location>
</feature>
<keyword evidence="5 8" id="KW-0812">Transmembrane</keyword>
<sequence>MSESFGDLAGVIASPRPRRGRRRRTLPPFLVLAALVPTALIALPIIYVLIRSVDAGWAGIAEELFRQRTLMLFWNTSVLTFSVTILALLIGFAGAWCTERSDLPGRALWRILFCLPLAMPAFVASFAWKSIGPAFQGLPGAILILSMESFPLVFLPVAAALRSMDPGPEEVSRSLGQGPRATFLKVIVPRALPAAGGGALLVAAHMLSEFGALSLLRVQTLTTAIFQQYELQFDNASAAVLSAMLMLFCLPVAFGEIYLRGSQRRDKVGRSAVRGRRLAKLGSWTLPAIAFFALIAVISLGVPFGRLGYWLLRGVSAGRGLEAIGPALWGSLSLAIPGTFVTTLVALPLVLVALRGGGRLARLAERLPYVVHGLPGLVVALALVYASIRLLPAVYQTRAVLFAAYAILFMPLAQSALRASAELVSPEMEDVARTLGRGAFAAFVSVTLPALAPGFGAGLALVALELMRELTATLILAPTGVATLATEVWSLTSDGAYAAAAPFAAALVVISGVPVYVFTLRTLDPRSHRVRQAPQRS</sequence>
<feature type="transmembrane region" description="Helical" evidence="8">
    <location>
        <begin position="70"/>
        <end position="95"/>
    </location>
</feature>
<feature type="transmembrane region" description="Helical" evidence="8">
    <location>
        <begin position="26"/>
        <end position="50"/>
    </location>
</feature>
<dbReference type="InterPro" id="IPR000515">
    <property type="entry name" value="MetI-like"/>
</dbReference>
<feature type="transmembrane region" description="Helical" evidence="8">
    <location>
        <begin position="107"/>
        <end position="128"/>
    </location>
</feature>
<evidence type="ECO:0000256" key="8">
    <source>
        <dbReference type="RuleBase" id="RU363032"/>
    </source>
</evidence>
<evidence type="ECO:0000256" key="5">
    <source>
        <dbReference type="ARBA" id="ARBA00022692"/>
    </source>
</evidence>
<dbReference type="Gene3D" id="1.10.3720.10">
    <property type="entry name" value="MetI-like"/>
    <property type="match status" value="2"/>
</dbReference>
<dbReference type="STRING" id="1122133.SAMN02745157_2583"/>
<dbReference type="AlphaFoldDB" id="A0A1M5D737"/>
<dbReference type="SUPFAM" id="SSF161098">
    <property type="entry name" value="MetI-like"/>
    <property type="match status" value="2"/>
</dbReference>
<evidence type="ECO:0000313" key="10">
    <source>
        <dbReference type="EMBL" id="SHF62808.1"/>
    </source>
</evidence>
<feature type="transmembrane region" description="Helical" evidence="8">
    <location>
        <begin position="327"/>
        <end position="354"/>
    </location>
</feature>
<gene>
    <name evidence="10" type="ORF">SAMN02745157_2583</name>
</gene>
<dbReference type="RefSeq" id="WP_084527251.1">
    <property type="nucleotide sequence ID" value="NZ_FQUP01000002.1"/>
</dbReference>
<dbReference type="PANTHER" id="PTHR43357:SF3">
    <property type="entry name" value="FE(3+)-TRANSPORT SYSTEM PERMEASE PROTEIN FBPB 2"/>
    <property type="match status" value="1"/>
</dbReference>
<evidence type="ECO:0000256" key="3">
    <source>
        <dbReference type="ARBA" id="ARBA00022475"/>
    </source>
</evidence>
<evidence type="ECO:0000256" key="4">
    <source>
        <dbReference type="ARBA" id="ARBA00022519"/>
    </source>
</evidence>
<evidence type="ECO:0000256" key="1">
    <source>
        <dbReference type="ARBA" id="ARBA00004429"/>
    </source>
</evidence>
<feature type="transmembrane region" description="Helical" evidence="8">
    <location>
        <begin position="366"/>
        <end position="388"/>
    </location>
</feature>
<feature type="domain" description="ABC transmembrane type-1" evidence="9">
    <location>
        <begin position="73"/>
        <end position="254"/>
    </location>
</feature>
<dbReference type="GO" id="GO:0005886">
    <property type="term" value="C:plasma membrane"/>
    <property type="evidence" value="ECO:0007669"/>
    <property type="project" value="UniProtKB-SubCell"/>
</dbReference>
<accession>A0A1M5D737</accession>
<reference evidence="10 11" key="1">
    <citation type="submission" date="2016-11" db="EMBL/GenBank/DDBJ databases">
        <authorList>
            <person name="Jaros S."/>
            <person name="Januszkiewicz K."/>
            <person name="Wedrychowicz H."/>
        </authorList>
    </citation>
    <scope>NUCLEOTIDE SEQUENCE [LARGE SCALE GENOMIC DNA]</scope>
    <source>
        <strain evidence="10 11">DSM 19436</strain>
    </source>
</reference>
<feature type="transmembrane region" description="Helical" evidence="8">
    <location>
        <begin position="400"/>
        <end position="417"/>
    </location>
</feature>
<feature type="transmembrane region" description="Helical" evidence="8">
    <location>
        <begin position="438"/>
        <end position="464"/>
    </location>
</feature>
<keyword evidence="11" id="KW-1185">Reference proteome</keyword>
<keyword evidence="6 8" id="KW-1133">Transmembrane helix</keyword>
<name>A0A1M5D737_9HYPH</name>
<evidence type="ECO:0000313" key="11">
    <source>
        <dbReference type="Proteomes" id="UP000184485"/>
    </source>
</evidence>